<evidence type="ECO:0000259" key="2">
    <source>
        <dbReference type="Pfam" id="PF22936"/>
    </source>
</evidence>
<dbReference type="InterPro" id="IPR054722">
    <property type="entry name" value="PolX-like_BBD"/>
</dbReference>
<protein>
    <recommendedName>
        <fullName evidence="2">Retrovirus-related Pol polyprotein from transposon TNT 1-94-like beta-barrel domain-containing protein</fullName>
    </recommendedName>
</protein>
<evidence type="ECO:0000313" key="3">
    <source>
        <dbReference type="EMBL" id="KAI5409934.1"/>
    </source>
</evidence>
<keyword evidence="4" id="KW-1185">Reference proteome</keyword>
<feature type="compositionally biased region" description="Polar residues" evidence="1">
    <location>
        <begin position="98"/>
        <end position="109"/>
    </location>
</feature>
<dbReference type="Gramene" id="Psat05G0540600-T1">
    <property type="protein sequence ID" value="KAI5409934.1"/>
    <property type="gene ID" value="KIW84_055406"/>
</dbReference>
<dbReference type="Proteomes" id="UP001058974">
    <property type="component" value="Chromosome 5"/>
</dbReference>
<dbReference type="AlphaFoldDB" id="A0A9D4WVM6"/>
<accession>A0A9D4WVM6</accession>
<feature type="domain" description="Retrovirus-related Pol polyprotein from transposon TNT 1-94-like beta-barrel" evidence="2">
    <location>
        <begin position="211"/>
        <end position="286"/>
    </location>
</feature>
<gene>
    <name evidence="3" type="ORF">KIW84_055406</name>
</gene>
<dbReference type="EMBL" id="JAMSHJ010000005">
    <property type="protein sequence ID" value="KAI5409934.1"/>
    <property type="molecule type" value="Genomic_DNA"/>
</dbReference>
<reference evidence="3 4" key="1">
    <citation type="journal article" date="2022" name="Nat. Genet.">
        <title>Improved pea reference genome and pan-genome highlight genomic features and evolutionary characteristics.</title>
        <authorList>
            <person name="Yang T."/>
            <person name="Liu R."/>
            <person name="Luo Y."/>
            <person name="Hu S."/>
            <person name="Wang D."/>
            <person name="Wang C."/>
            <person name="Pandey M.K."/>
            <person name="Ge S."/>
            <person name="Xu Q."/>
            <person name="Li N."/>
            <person name="Li G."/>
            <person name="Huang Y."/>
            <person name="Saxena R.K."/>
            <person name="Ji Y."/>
            <person name="Li M."/>
            <person name="Yan X."/>
            <person name="He Y."/>
            <person name="Liu Y."/>
            <person name="Wang X."/>
            <person name="Xiang C."/>
            <person name="Varshney R.K."/>
            <person name="Ding H."/>
            <person name="Gao S."/>
            <person name="Zong X."/>
        </authorList>
    </citation>
    <scope>NUCLEOTIDE SEQUENCE [LARGE SCALE GENOMIC DNA]</scope>
    <source>
        <strain evidence="3 4">cv. Zhongwan 6</strain>
    </source>
</reference>
<sequence>METISNSQTEVVVLNAKLVENPQAESLKISQLEREKEDHVKTISKLKTEVMFLNSRLEEMTKYVRRLSNGSDSLDKILQTGQITGDKSGIRYNDSKPESSYTSAKSQAKSKCIHNKSKPVMSHHMSQHQRRKQQKGKHQRWRCHHCGKFGHLKPFCYKLYGYPRPAHHHQSHYQSRPKQHRPIIKKQWIPKTNVTGLIAHIPLRISAREEWYFDSGCSRHMTGNQDLLTDLHHHTISHVTFGDGEKGEIKVTGKLDCLGVPKLNKVLLVEGLTANLISINQLCDQGLNVNFTKTECLIFYKNSEVIMKGIRTKDNCYMWSSQMDYPLKYWMSIDALKSDEKQVCGKCQTTMSHQKLRGEKVMMVQTIERLDQIGGHMISHRQNGTIRTRPQGTLCLSRNKKAKNNVEKIGVTPASTHVKGIEDGSSWAQMGWMKLLMTYNKIRERQIQRSKAWTGTNRQGCKEFR</sequence>
<feature type="compositionally biased region" description="Basic residues" evidence="1">
    <location>
        <begin position="125"/>
        <end position="139"/>
    </location>
</feature>
<proteinExistence type="predicted"/>
<evidence type="ECO:0000256" key="1">
    <source>
        <dbReference type="SAM" id="MobiDB-lite"/>
    </source>
</evidence>
<organism evidence="3 4">
    <name type="scientific">Pisum sativum</name>
    <name type="common">Garden pea</name>
    <name type="synonym">Lathyrus oleraceus</name>
    <dbReference type="NCBI Taxonomy" id="3888"/>
    <lineage>
        <taxon>Eukaryota</taxon>
        <taxon>Viridiplantae</taxon>
        <taxon>Streptophyta</taxon>
        <taxon>Embryophyta</taxon>
        <taxon>Tracheophyta</taxon>
        <taxon>Spermatophyta</taxon>
        <taxon>Magnoliopsida</taxon>
        <taxon>eudicotyledons</taxon>
        <taxon>Gunneridae</taxon>
        <taxon>Pentapetalae</taxon>
        <taxon>rosids</taxon>
        <taxon>fabids</taxon>
        <taxon>Fabales</taxon>
        <taxon>Fabaceae</taxon>
        <taxon>Papilionoideae</taxon>
        <taxon>50 kb inversion clade</taxon>
        <taxon>NPAAA clade</taxon>
        <taxon>Hologalegina</taxon>
        <taxon>IRL clade</taxon>
        <taxon>Fabeae</taxon>
        <taxon>Lathyrus</taxon>
    </lineage>
</organism>
<comment type="caution">
    <text evidence="3">The sequence shown here is derived from an EMBL/GenBank/DDBJ whole genome shotgun (WGS) entry which is preliminary data.</text>
</comment>
<evidence type="ECO:0000313" key="4">
    <source>
        <dbReference type="Proteomes" id="UP001058974"/>
    </source>
</evidence>
<dbReference type="Pfam" id="PF22936">
    <property type="entry name" value="Pol_BBD"/>
    <property type="match status" value="1"/>
</dbReference>
<name>A0A9D4WVM6_PEA</name>
<feature type="region of interest" description="Disordered" evidence="1">
    <location>
        <begin position="85"/>
        <end position="139"/>
    </location>
</feature>